<comment type="caution">
    <text evidence="1">The sequence shown here is derived from an EMBL/GenBank/DDBJ whole genome shotgun (WGS) entry which is preliminary data.</text>
</comment>
<dbReference type="RefSeq" id="WP_167942592.1">
    <property type="nucleotide sequence ID" value="NZ_JAATJA010000006.1"/>
</dbReference>
<keyword evidence="2" id="KW-1185">Reference proteome</keyword>
<reference evidence="1 2" key="1">
    <citation type="submission" date="2020-03" db="EMBL/GenBank/DDBJ databases">
        <title>Genomic Encyclopedia of Type Strains, Phase IV (KMG-IV): sequencing the most valuable type-strain genomes for metagenomic binning, comparative biology and taxonomic classification.</title>
        <authorList>
            <person name="Goeker M."/>
        </authorList>
    </citation>
    <scope>NUCLEOTIDE SEQUENCE [LARGE SCALE GENOMIC DNA]</scope>
    <source>
        <strain evidence="1 2">DSM 24233</strain>
    </source>
</reference>
<accession>A0A846QSJ1</accession>
<dbReference type="Proteomes" id="UP000580856">
    <property type="component" value="Unassembled WGS sequence"/>
</dbReference>
<gene>
    <name evidence="1" type="ORF">GGQ74_003213</name>
</gene>
<protein>
    <submittedName>
        <fullName evidence="1">Uncharacterized protein</fullName>
    </submittedName>
</protein>
<dbReference type="EMBL" id="JAATJA010000006">
    <property type="protein sequence ID" value="NJB69502.1"/>
    <property type="molecule type" value="Genomic_DNA"/>
</dbReference>
<evidence type="ECO:0000313" key="2">
    <source>
        <dbReference type="Proteomes" id="UP000580856"/>
    </source>
</evidence>
<organism evidence="1 2">
    <name type="scientific">Desulfobaculum xiamenense</name>
    <dbReference type="NCBI Taxonomy" id="995050"/>
    <lineage>
        <taxon>Bacteria</taxon>
        <taxon>Pseudomonadati</taxon>
        <taxon>Thermodesulfobacteriota</taxon>
        <taxon>Desulfovibrionia</taxon>
        <taxon>Desulfovibrionales</taxon>
        <taxon>Desulfovibrionaceae</taxon>
        <taxon>Desulfobaculum</taxon>
    </lineage>
</organism>
<proteinExistence type="predicted"/>
<dbReference type="AlphaFoldDB" id="A0A846QSJ1"/>
<sequence>MRNNYVPHSVNRDWPLTNQERTVWIGESVLLHERGLMVKHLHVLETCGGVAYVIPEGFYKQVGYDSRRTYFSSSGVNTKVSRNPAADPISGLSIRNDVPGEIDVVTALNAAVSYDAQYEVEDRACFTSEFRKMQLIYTGRVGDRLRFSYVETWGSERSVMNHDVEYDLSASRTFGYKGARVEVLVATNEQITYKVLKNFTSRED</sequence>
<evidence type="ECO:0000313" key="1">
    <source>
        <dbReference type="EMBL" id="NJB69502.1"/>
    </source>
</evidence>
<name>A0A846QSJ1_9BACT</name>